<sequence>MTVNWLKNQTEIRGKTKLWNYRNNSQASPQKKNSGCSYLAFMNITREDSGRYTCRLTVEIPQLCIHEGNGTIITVTARDNSNKEYNGSGDGPLPANNGLTVSIIATLAVMVPLLLITLVCFCALKRRQAFSAARVIYEVPHIDSEEADMDKHSTGSSTGSSQWCQVPVYESFDYFERVQTKESG</sequence>
<comment type="caution">
    <text evidence="1">The sequence shown here is derived from an EMBL/GenBank/DDBJ whole genome shotgun (WGS) entry which is preliminary data.</text>
</comment>
<protein>
    <submittedName>
        <fullName evidence="1">Uncharacterized protein</fullName>
    </submittedName>
</protein>
<organism evidence="1 2">
    <name type="scientific">Nibea albiflora</name>
    <name type="common">Yellow drum</name>
    <name type="synonym">Corvina albiflora</name>
    <dbReference type="NCBI Taxonomy" id="240163"/>
    <lineage>
        <taxon>Eukaryota</taxon>
        <taxon>Metazoa</taxon>
        <taxon>Chordata</taxon>
        <taxon>Craniata</taxon>
        <taxon>Vertebrata</taxon>
        <taxon>Euteleostomi</taxon>
        <taxon>Actinopterygii</taxon>
        <taxon>Neopterygii</taxon>
        <taxon>Teleostei</taxon>
        <taxon>Neoteleostei</taxon>
        <taxon>Acanthomorphata</taxon>
        <taxon>Eupercaria</taxon>
        <taxon>Sciaenidae</taxon>
        <taxon>Nibea</taxon>
    </lineage>
</organism>
<evidence type="ECO:0000313" key="2">
    <source>
        <dbReference type="Proteomes" id="UP000805704"/>
    </source>
</evidence>
<dbReference type="EMBL" id="CM024809">
    <property type="protein sequence ID" value="KAG8006298.1"/>
    <property type="molecule type" value="Genomic_DNA"/>
</dbReference>
<evidence type="ECO:0000313" key="1">
    <source>
        <dbReference type="EMBL" id="KAG8006298.1"/>
    </source>
</evidence>
<name>A0ACB7EX87_NIBAL</name>
<proteinExistence type="predicted"/>
<accession>A0ACB7EX87</accession>
<keyword evidence="2" id="KW-1185">Reference proteome</keyword>
<dbReference type="Proteomes" id="UP000805704">
    <property type="component" value="Chromosome 21"/>
</dbReference>
<reference evidence="1" key="1">
    <citation type="submission" date="2020-04" db="EMBL/GenBank/DDBJ databases">
        <title>A chromosome-scale assembly and high-density genetic map of the yellow drum (Nibea albiflora) genome.</title>
        <authorList>
            <person name="Xu D."/>
            <person name="Zhang W."/>
            <person name="Chen R."/>
            <person name="Tan P."/>
            <person name="Wang L."/>
            <person name="Song H."/>
            <person name="Tian L."/>
            <person name="Zhu Q."/>
            <person name="Wang B."/>
        </authorList>
    </citation>
    <scope>NUCLEOTIDE SEQUENCE</scope>
    <source>
        <strain evidence="1">ZJHYS-2018</strain>
    </source>
</reference>
<gene>
    <name evidence="1" type="ORF">GBF38_005545</name>
</gene>